<dbReference type="AlphaFoldDB" id="A0A9P4MKA4"/>
<dbReference type="PANTHER" id="PTHR12940:SF0">
    <property type="entry name" value="SPLICING FACTOR ESS-2 HOMOLOG"/>
    <property type="match status" value="1"/>
</dbReference>
<evidence type="ECO:0000256" key="1">
    <source>
        <dbReference type="ARBA" id="ARBA00004123"/>
    </source>
</evidence>
<evidence type="ECO:0000313" key="5">
    <source>
        <dbReference type="EMBL" id="KAF2156132.1"/>
    </source>
</evidence>
<dbReference type="Pfam" id="PF09751">
    <property type="entry name" value="Es2"/>
    <property type="match status" value="1"/>
</dbReference>
<dbReference type="EMBL" id="ML996082">
    <property type="protein sequence ID" value="KAF2156132.1"/>
    <property type="molecule type" value="Genomic_DNA"/>
</dbReference>
<evidence type="ECO:0000313" key="6">
    <source>
        <dbReference type="Proteomes" id="UP000799439"/>
    </source>
</evidence>
<organism evidence="5 6">
    <name type="scientific">Myriangium duriaei CBS 260.36</name>
    <dbReference type="NCBI Taxonomy" id="1168546"/>
    <lineage>
        <taxon>Eukaryota</taxon>
        <taxon>Fungi</taxon>
        <taxon>Dikarya</taxon>
        <taxon>Ascomycota</taxon>
        <taxon>Pezizomycotina</taxon>
        <taxon>Dothideomycetes</taxon>
        <taxon>Dothideomycetidae</taxon>
        <taxon>Myriangiales</taxon>
        <taxon>Myriangiaceae</taxon>
        <taxon>Myriangium</taxon>
    </lineage>
</organism>
<gene>
    <name evidence="5" type="ORF">K461DRAFT_265562</name>
</gene>
<evidence type="ECO:0000256" key="2">
    <source>
        <dbReference type="ARBA" id="ARBA00009072"/>
    </source>
</evidence>
<reference evidence="5" key="1">
    <citation type="journal article" date="2020" name="Stud. Mycol.">
        <title>101 Dothideomycetes genomes: a test case for predicting lifestyles and emergence of pathogens.</title>
        <authorList>
            <person name="Haridas S."/>
            <person name="Albert R."/>
            <person name="Binder M."/>
            <person name="Bloem J."/>
            <person name="Labutti K."/>
            <person name="Salamov A."/>
            <person name="Andreopoulos B."/>
            <person name="Baker S."/>
            <person name="Barry K."/>
            <person name="Bills G."/>
            <person name="Bluhm B."/>
            <person name="Cannon C."/>
            <person name="Castanera R."/>
            <person name="Culley D."/>
            <person name="Daum C."/>
            <person name="Ezra D."/>
            <person name="Gonzalez J."/>
            <person name="Henrissat B."/>
            <person name="Kuo A."/>
            <person name="Liang C."/>
            <person name="Lipzen A."/>
            <person name="Lutzoni F."/>
            <person name="Magnuson J."/>
            <person name="Mondo S."/>
            <person name="Nolan M."/>
            <person name="Ohm R."/>
            <person name="Pangilinan J."/>
            <person name="Park H.-J."/>
            <person name="Ramirez L."/>
            <person name="Alfaro M."/>
            <person name="Sun H."/>
            <person name="Tritt A."/>
            <person name="Yoshinaga Y."/>
            <person name="Zwiers L.-H."/>
            <person name="Turgeon B."/>
            <person name="Goodwin S."/>
            <person name="Spatafora J."/>
            <person name="Crous P."/>
            <person name="Grigoriev I."/>
        </authorList>
    </citation>
    <scope>NUCLEOTIDE SEQUENCE</scope>
    <source>
        <strain evidence="5">CBS 260.36</strain>
    </source>
</reference>
<dbReference type="GO" id="GO:0071013">
    <property type="term" value="C:catalytic step 2 spliceosome"/>
    <property type="evidence" value="ECO:0007669"/>
    <property type="project" value="TreeGrafter"/>
</dbReference>
<feature type="region of interest" description="Disordered" evidence="4">
    <location>
        <begin position="1"/>
        <end position="33"/>
    </location>
</feature>
<feature type="compositionally biased region" description="Basic and acidic residues" evidence="4">
    <location>
        <begin position="385"/>
        <end position="405"/>
    </location>
</feature>
<name>A0A9P4MKA4_9PEZI</name>
<accession>A0A9P4MKA4</accession>
<dbReference type="PANTHER" id="PTHR12940">
    <property type="entry name" value="ES-2 PROTEIN - RELATED"/>
    <property type="match status" value="1"/>
</dbReference>
<feature type="region of interest" description="Disordered" evidence="4">
    <location>
        <begin position="385"/>
        <end position="452"/>
    </location>
</feature>
<proteinExistence type="inferred from homology"/>
<keyword evidence="3" id="KW-0539">Nucleus</keyword>
<keyword evidence="6" id="KW-1185">Reference proteome</keyword>
<sequence length="452" mass="48581">MESKPSTTVAKRKSPSDGALMAPPPLPPKRIKRPPIVLDEDVYTEALSRIIARDFFPGLLETRAQQEYLDALDAQDDEWIREAGHNLRVAMSPGRGRGTVSQTPASVATTVTPGATPTRQRGGETPAPTEFQTNLSTTTNPPVDLSLSLQAFQAKYTSEDNASFNGVLDAQNLARAKRYAHLRDHSNILPSKRRIAQQRVNEQRLLTSSSDADAPRPSQDLSLRKASYASFPVRQGAKNSLMFSPDGIERDTIASAAESSSLAPPRRTNFAATRLPAEDSAPPPESPSLSAVDAAIAGHPRLAGSELGDAASTIDGSATPRVNGWAFVDEEPTTNELAAQSRQHGAALTEEEVKHFLPKAETDGRAGFRMTGPSSREDLHRRLVDKQGKRDREAARLVRKEEGKGEGGMTPAARSLAGRIGTPAREGGVFGSPAGTKAKGKAWTPLRTPVRR</sequence>
<comment type="similarity">
    <text evidence="2">Belongs to the ESS2 family.</text>
</comment>
<protein>
    <recommendedName>
        <fullName evidence="7">Nuclear protein DGCR14</fullName>
    </recommendedName>
</protein>
<feature type="compositionally biased region" description="Low complexity" evidence="4">
    <location>
        <begin position="99"/>
        <end position="118"/>
    </location>
</feature>
<feature type="compositionally biased region" description="Polar residues" evidence="4">
    <location>
        <begin position="130"/>
        <end position="139"/>
    </location>
</feature>
<dbReference type="InterPro" id="IPR019148">
    <property type="entry name" value="Nuclear_protein_DGCR14_ESS-2"/>
</dbReference>
<evidence type="ECO:0000256" key="3">
    <source>
        <dbReference type="ARBA" id="ARBA00023242"/>
    </source>
</evidence>
<feature type="region of interest" description="Disordered" evidence="4">
    <location>
        <begin position="204"/>
        <end position="223"/>
    </location>
</feature>
<dbReference type="Proteomes" id="UP000799439">
    <property type="component" value="Unassembled WGS sequence"/>
</dbReference>
<feature type="region of interest" description="Disordered" evidence="4">
    <location>
        <begin position="90"/>
        <end position="139"/>
    </location>
</feature>
<comment type="caution">
    <text evidence="5">The sequence shown here is derived from an EMBL/GenBank/DDBJ whole genome shotgun (WGS) entry which is preliminary data.</text>
</comment>
<evidence type="ECO:0008006" key="7">
    <source>
        <dbReference type="Google" id="ProtNLM"/>
    </source>
</evidence>
<dbReference type="OrthoDB" id="19679at2759"/>
<comment type="subcellular location">
    <subcellularLocation>
        <location evidence="1">Nucleus</location>
    </subcellularLocation>
</comment>
<evidence type="ECO:0000256" key="4">
    <source>
        <dbReference type="SAM" id="MobiDB-lite"/>
    </source>
</evidence>